<dbReference type="SMART" id="SM00347">
    <property type="entry name" value="HTH_MARR"/>
    <property type="match status" value="1"/>
</dbReference>
<organism evidence="5 6">
    <name type="scientific">Nonomuraea corallina</name>
    <dbReference type="NCBI Taxonomy" id="2989783"/>
    <lineage>
        <taxon>Bacteria</taxon>
        <taxon>Bacillati</taxon>
        <taxon>Actinomycetota</taxon>
        <taxon>Actinomycetes</taxon>
        <taxon>Streptosporangiales</taxon>
        <taxon>Streptosporangiaceae</taxon>
        <taxon>Nonomuraea</taxon>
    </lineage>
</organism>
<dbReference type="Pfam" id="PF01047">
    <property type="entry name" value="MarR"/>
    <property type="match status" value="1"/>
</dbReference>
<dbReference type="PANTHER" id="PTHR33164">
    <property type="entry name" value="TRANSCRIPTIONAL REGULATOR, MARR FAMILY"/>
    <property type="match status" value="1"/>
</dbReference>
<dbReference type="EMBL" id="JAPNNL010000105">
    <property type="protein sequence ID" value="MDA0636401.1"/>
    <property type="molecule type" value="Genomic_DNA"/>
</dbReference>
<evidence type="ECO:0000256" key="2">
    <source>
        <dbReference type="ARBA" id="ARBA00023125"/>
    </source>
</evidence>
<keyword evidence="1" id="KW-0805">Transcription regulation</keyword>
<evidence type="ECO:0000313" key="6">
    <source>
        <dbReference type="Proteomes" id="UP001144036"/>
    </source>
</evidence>
<protein>
    <submittedName>
        <fullName evidence="5">MarR family transcriptional regulator</fullName>
    </submittedName>
</protein>
<reference evidence="5" key="1">
    <citation type="submission" date="2022-11" db="EMBL/GenBank/DDBJ databases">
        <title>Nonomuraea corallina sp. nov., a new species of the genus Nonomuraea isolated from sea side sediment in Thai sea.</title>
        <authorList>
            <person name="Ngamcharungchit C."/>
            <person name="Matsumoto A."/>
            <person name="Suriyachadkun C."/>
            <person name="Panbangred W."/>
            <person name="Inahashi Y."/>
            <person name="Intra B."/>
        </authorList>
    </citation>
    <scope>NUCLEOTIDE SEQUENCE</scope>
    <source>
        <strain evidence="5">MCN248</strain>
    </source>
</reference>
<dbReference type="Gene3D" id="1.10.10.10">
    <property type="entry name" value="Winged helix-like DNA-binding domain superfamily/Winged helix DNA-binding domain"/>
    <property type="match status" value="1"/>
</dbReference>
<keyword evidence="2" id="KW-0238">DNA-binding</keyword>
<dbReference type="InterPro" id="IPR036390">
    <property type="entry name" value="WH_DNA-bd_sf"/>
</dbReference>
<sequence>MHVNDERDDLIHQIIQIQRDLGRALARHQSPLFASNLTMRQLKVIMLVADNGSATGQDLAHTLGVTLGTVTGLVDRLVAHGLVSRHEDPQDRRVRRVELTPAGHTLLEEINDAGLREYRRIMSHLDTETLRCLHHVTVRLHEAAAQLHGAS</sequence>
<dbReference type="Proteomes" id="UP001144036">
    <property type="component" value="Unassembled WGS sequence"/>
</dbReference>
<dbReference type="PRINTS" id="PR00598">
    <property type="entry name" value="HTHMARR"/>
</dbReference>
<keyword evidence="3" id="KW-0804">Transcription</keyword>
<feature type="domain" description="HTH marR-type" evidence="4">
    <location>
        <begin position="7"/>
        <end position="142"/>
    </location>
</feature>
<dbReference type="PROSITE" id="PS50995">
    <property type="entry name" value="HTH_MARR_2"/>
    <property type="match status" value="1"/>
</dbReference>
<evidence type="ECO:0000259" key="4">
    <source>
        <dbReference type="PROSITE" id="PS50995"/>
    </source>
</evidence>
<evidence type="ECO:0000313" key="5">
    <source>
        <dbReference type="EMBL" id="MDA0636401.1"/>
    </source>
</evidence>
<evidence type="ECO:0000256" key="3">
    <source>
        <dbReference type="ARBA" id="ARBA00023163"/>
    </source>
</evidence>
<dbReference type="InterPro" id="IPR000835">
    <property type="entry name" value="HTH_MarR-typ"/>
</dbReference>
<evidence type="ECO:0000256" key="1">
    <source>
        <dbReference type="ARBA" id="ARBA00023015"/>
    </source>
</evidence>
<accession>A0ABT4SHJ4</accession>
<dbReference type="InterPro" id="IPR039422">
    <property type="entry name" value="MarR/SlyA-like"/>
</dbReference>
<dbReference type="PANTHER" id="PTHR33164:SF99">
    <property type="entry name" value="MARR FAMILY REGULATORY PROTEIN"/>
    <property type="match status" value="1"/>
</dbReference>
<dbReference type="InterPro" id="IPR023187">
    <property type="entry name" value="Tscrpt_reg_MarR-type_CS"/>
</dbReference>
<dbReference type="SUPFAM" id="SSF46785">
    <property type="entry name" value="Winged helix' DNA-binding domain"/>
    <property type="match status" value="1"/>
</dbReference>
<gene>
    <name evidence="5" type="ORF">OUY22_23530</name>
</gene>
<comment type="caution">
    <text evidence="5">The sequence shown here is derived from an EMBL/GenBank/DDBJ whole genome shotgun (WGS) entry which is preliminary data.</text>
</comment>
<name>A0ABT4SHJ4_9ACTN</name>
<proteinExistence type="predicted"/>
<dbReference type="PROSITE" id="PS01117">
    <property type="entry name" value="HTH_MARR_1"/>
    <property type="match status" value="1"/>
</dbReference>
<dbReference type="RefSeq" id="WP_270157265.1">
    <property type="nucleotide sequence ID" value="NZ_JAPNNL010000105.1"/>
</dbReference>
<keyword evidence="6" id="KW-1185">Reference proteome</keyword>
<dbReference type="InterPro" id="IPR036388">
    <property type="entry name" value="WH-like_DNA-bd_sf"/>
</dbReference>